<name>A0A9N7L6X2_9BACT</name>
<feature type="domain" description="Integrase catalytic" evidence="1">
    <location>
        <begin position="217"/>
        <end position="376"/>
    </location>
</feature>
<evidence type="ECO:0000313" key="2">
    <source>
        <dbReference type="EMBL" id="BDI32482.1"/>
    </source>
</evidence>
<dbReference type="InterPro" id="IPR001584">
    <property type="entry name" value="Integrase_cat-core"/>
</dbReference>
<dbReference type="GO" id="GO:0006313">
    <property type="term" value="P:DNA transposition"/>
    <property type="evidence" value="ECO:0007669"/>
    <property type="project" value="InterPro"/>
</dbReference>
<dbReference type="InterPro" id="IPR050900">
    <property type="entry name" value="Transposase_IS3/IS150/IS904"/>
</dbReference>
<dbReference type="Pfam" id="PF00665">
    <property type="entry name" value="rve"/>
    <property type="match status" value="1"/>
</dbReference>
<dbReference type="InterPro" id="IPR002514">
    <property type="entry name" value="Transposase_8"/>
</dbReference>
<dbReference type="InterPro" id="IPR009057">
    <property type="entry name" value="Homeodomain-like_sf"/>
</dbReference>
<reference evidence="2 3" key="1">
    <citation type="journal article" date="2019" name="Int. J. Syst. Evol. Microbiol.">
        <title>Capsulimonas corticalis gen. nov., sp. nov., an aerobic capsulated bacterium, of a novel bacterial order, Capsulimonadales ord. nov., of the class Armatimonadia of the phylum Armatimonadetes.</title>
        <authorList>
            <person name="Li J."/>
            <person name="Kudo C."/>
            <person name="Tonouchi A."/>
        </authorList>
    </citation>
    <scope>NUCLEOTIDE SEQUENCE [LARGE SCALE GENOMIC DNA]</scope>
    <source>
        <strain evidence="2 3">AX-7</strain>
    </source>
</reference>
<evidence type="ECO:0000313" key="3">
    <source>
        <dbReference type="Proteomes" id="UP000287394"/>
    </source>
</evidence>
<keyword evidence="3" id="KW-1185">Reference proteome</keyword>
<dbReference type="GO" id="GO:0015074">
    <property type="term" value="P:DNA integration"/>
    <property type="evidence" value="ECO:0007669"/>
    <property type="project" value="InterPro"/>
</dbReference>
<dbReference type="GO" id="GO:0003677">
    <property type="term" value="F:DNA binding"/>
    <property type="evidence" value="ECO:0007669"/>
    <property type="project" value="InterPro"/>
</dbReference>
<evidence type="ECO:0000259" key="1">
    <source>
        <dbReference type="PROSITE" id="PS50994"/>
    </source>
</evidence>
<dbReference type="PANTHER" id="PTHR46889:SF4">
    <property type="entry name" value="TRANSPOSASE INSO FOR INSERTION SEQUENCE ELEMENT IS911B-RELATED"/>
    <property type="match status" value="1"/>
</dbReference>
<dbReference type="SUPFAM" id="SSF53098">
    <property type="entry name" value="Ribonuclease H-like"/>
    <property type="match status" value="1"/>
</dbReference>
<dbReference type="RefSeq" id="WP_301002154.1">
    <property type="nucleotide sequence ID" value="NZ_AP025739.1"/>
</dbReference>
<dbReference type="EMBL" id="AP025739">
    <property type="protein sequence ID" value="BDI32482.1"/>
    <property type="molecule type" value="Genomic_DNA"/>
</dbReference>
<dbReference type="PANTHER" id="PTHR46889">
    <property type="entry name" value="TRANSPOSASE INSF FOR INSERTION SEQUENCE IS3B-RELATED"/>
    <property type="match status" value="1"/>
</dbReference>
<dbReference type="Pfam" id="PF01527">
    <property type="entry name" value="HTH_Tnp_1"/>
    <property type="match status" value="1"/>
</dbReference>
<gene>
    <name evidence="2" type="ORF">CCAX7_45330</name>
</gene>
<dbReference type="AlphaFoldDB" id="A0A9N7L6X2"/>
<organism evidence="2 3">
    <name type="scientific">Capsulimonas corticalis</name>
    <dbReference type="NCBI Taxonomy" id="2219043"/>
    <lineage>
        <taxon>Bacteria</taxon>
        <taxon>Bacillati</taxon>
        <taxon>Armatimonadota</taxon>
        <taxon>Armatimonadia</taxon>
        <taxon>Capsulimonadales</taxon>
        <taxon>Capsulimonadaceae</taxon>
        <taxon>Capsulimonas</taxon>
    </lineage>
</organism>
<protein>
    <recommendedName>
        <fullName evidence="1">Integrase catalytic domain-containing protein</fullName>
    </recommendedName>
</protein>
<dbReference type="Gene3D" id="3.30.420.10">
    <property type="entry name" value="Ribonuclease H-like superfamily/Ribonuclease H"/>
    <property type="match status" value="1"/>
</dbReference>
<dbReference type="InterPro" id="IPR012337">
    <property type="entry name" value="RNaseH-like_sf"/>
</dbReference>
<accession>A0A9N7L6X2</accession>
<dbReference type="GO" id="GO:0004803">
    <property type="term" value="F:transposase activity"/>
    <property type="evidence" value="ECO:0007669"/>
    <property type="project" value="InterPro"/>
</dbReference>
<dbReference type="InterPro" id="IPR036397">
    <property type="entry name" value="RNaseH_sf"/>
</dbReference>
<dbReference type="KEGG" id="ccot:CCAX7_45330"/>
<proteinExistence type="predicted"/>
<dbReference type="SUPFAM" id="SSF46689">
    <property type="entry name" value="Homeodomain-like"/>
    <property type="match status" value="1"/>
</dbReference>
<dbReference type="NCBIfam" id="NF033516">
    <property type="entry name" value="transpos_IS3"/>
    <property type="match status" value="1"/>
</dbReference>
<sequence>MPNTRKQYSAAFKAQVVLEALKETKTVAQLASEHQIHPNLLTKWKQEAIADLALVFERKNSQAKAQEAQEQKVEQLYQEIGRLTTQVNWLKKNLASNLTLNERLALVEREERHAMPLLWQADLLSVARSSLYYEPRPAREAEIAIKHRLDEWYTQRPCLGTRKLVTLLAQEGIIVGRHTIRRYRAEMGPFTLYCAPNLSKPSGPDHKIYPYLLSGLCIDRPNQVWGVDITYIRLRGGFLYLVAFLDWFSRHVVAWELSDTLEMPFVLSCIDTALGHAVPEIVNSDQGSHFTSERFTRRFLAAGARISMDGRGRYVDNIFTERLWRSVKQEEVYLADYETPHEARQGLASYLKFYNEVRPHQSLGNLTPALVHAEPHRLIRK</sequence>
<dbReference type="Proteomes" id="UP000287394">
    <property type="component" value="Chromosome"/>
</dbReference>
<dbReference type="InterPro" id="IPR048020">
    <property type="entry name" value="Transpos_IS3"/>
</dbReference>
<dbReference type="PROSITE" id="PS50994">
    <property type="entry name" value="INTEGRASE"/>
    <property type="match status" value="1"/>
</dbReference>